<dbReference type="InterPro" id="IPR037185">
    <property type="entry name" value="EmrE-like"/>
</dbReference>
<name>A0A9W6S3K6_9ACTN</name>
<gene>
    <name evidence="3" type="ORF">Airi02_047080</name>
</gene>
<evidence type="ECO:0000313" key="4">
    <source>
        <dbReference type="Proteomes" id="UP001165074"/>
    </source>
</evidence>
<evidence type="ECO:0000256" key="2">
    <source>
        <dbReference type="SAM" id="Phobius"/>
    </source>
</evidence>
<feature type="transmembrane region" description="Helical" evidence="2">
    <location>
        <begin position="6"/>
        <end position="28"/>
    </location>
</feature>
<keyword evidence="2" id="KW-1133">Transmembrane helix</keyword>
<feature type="compositionally biased region" description="Pro residues" evidence="1">
    <location>
        <begin position="37"/>
        <end position="52"/>
    </location>
</feature>
<keyword evidence="2" id="KW-0472">Membrane</keyword>
<organism evidence="3 4">
    <name type="scientific">Actinoallomurus iriomotensis</name>
    <dbReference type="NCBI Taxonomy" id="478107"/>
    <lineage>
        <taxon>Bacteria</taxon>
        <taxon>Bacillati</taxon>
        <taxon>Actinomycetota</taxon>
        <taxon>Actinomycetes</taxon>
        <taxon>Streptosporangiales</taxon>
        <taxon>Thermomonosporaceae</taxon>
        <taxon>Actinoallomurus</taxon>
    </lineage>
</organism>
<evidence type="ECO:0000256" key="1">
    <source>
        <dbReference type="SAM" id="MobiDB-lite"/>
    </source>
</evidence>
<dbReference type="Proteomes" id="UP001165074">
    <property type="component" value="Unassembled WGS sequence"/>
</dbReference>
<comment type="caution">
    <text evidence="3">The sequence shown here is derived from an EMBL/GenBank/DDBJ whole genome shotgun (WGS) entry which is preliminary data.</text>
</comment>
<accession>A0A9W6S3K6</accession>
<dbReference type="AlphaFoldDB" id="A0A9W6S3K6"/>
<dbReference type="SUPFAM" id="SSF103481">
    <property type="entry name" value="Multidrug resistance efflux transporter EmrE"/>
    <property type="match status" value="1"/>
</dbReference>
<feature type="region of interest" description="Disordered" evidence="1">
    <location>
        <begin position="28"/>
        <end position="52"/>
    </location>
</feature>
<keyword evidence="2" id="KW-0812">Transmembrane</keyword>
<sequence length="52" mass="5392">MIGWAALGQALTPLQVLGMTIAFGGTLLGQTRRTRPHPTPEPTPAPAPARAC</sequence>
<proteinExistence type="predicted"/>
<reference evidence="3" key="1">
    <citation type="submission" date="2023-03" db="EMBL/GenBank/DDBJ databases">
        <title>Actinoallomurus iriomotensis NBRC 103684.</title>
        <authorList>
            <person name="Ichikawa N."/>
            <person name="Sato H."/>
            <person name="Tonouchi N."/>
        </authorList>
    </citation>
    <scope>NUCLEOTIDE SEQUENCE</scope>
    <source>
        <strain evidence="3">NBRC 103684</strain>
    </source>
</reference>
<evidence type="ECO:0000313" key="3">
    <source>
        <dbReference type="EMBL" id="GLY86779.1"/>
    </source>
</evidence>
<protein>
    <recommendedName>
        <fullName evidence="5">EamA-like transporter family protein</fullName>
    </recommendedName>
</protein>
<keyword evidence="4" id="KW-1185">Reference proteome</keyword>
<evidence type="ECO:0008006" key="5">
    <source>
        <dbReference type="Google" id="ProtNLM"/>
    </source>
</evidence>
<dbReference type="EMBL" id="BSTK01000006">
    <property type="protein sequence ID" value="GLY86779.1"/>
    <property type="molecule type" value="Genomic_DNA"/>
</dbReference>